<gene>
    <name evidence="9" type="ORF">AUEXF2481DRAFT_30991</name>
</gene>
<dbReference type="GO" id="GO:0004553">
    <property type="term" value="F:hydrolase activity, hydrolyzing O-glycosyl compounds"/>
    <property type="evidence" value="ECO:0007669"/>
    <property type="project" value="InterPro"/>
</dbReference>
<dbReference type="InterPro" id="IPR015237">
    <property type="entry name" value="Alpha-amylase_C_pro"/>
</dbReference>
<dbReference type="Gene3D" id="2.40.30.140">
    <property type="match status" value="1"/>
</dbReference>
<dbReference type="InterPro" id="IPR013780">
    <property type="entry name" value="Glyco_hydro_b"/>
</dbReference>
<evidence type="ECO:0000256" key="3">
    <source>
        <dbReference type="ARBA" id="ARBA00022723"/>
    </source>
</evidence>
<dbReference type="GeneID" id="25364322"/>
<proteinExistence type="inferred from homology"/>
<keyword evidence="5" id="KW-0119">Carbohydrate metabolism</keyword>
<evidence type="ECO:0000256" key="7">
    <source>
        <dbReference type="SAM" id="MobiDB-lite"/>
    </source>
</evidence>
<dbReference type="OMA" id="MQYFEWN"/>
<evidence type="ECO:0000259" key="8">
    <source>
        <dbReference type="SMART" id="SM00642"/>
    </source>
</evidence>
<evidence type="ECO:0000256" key="4">
    <source>
        <dbReference type="ARBA" id="ARBA00022801"/>
    </source>
</evidence>
<name>A0A074Y874_AURSE</name>
<dbReference type="GO" id="GO:0005509">
    <property type="term" value="F:calcium ion binding"/>
    <property type="evidence" value="ECO:0007669"/>
    <property type="project" value="InterPro"/>
</dbReference>
<sequence>MSSWLRNKAQKIEGFLDSHTKSSANGAAPAVKPAQNGDIRISTPQNQTLLQTFEWHTPGGHWTRLTRTVPLLSDLGITSLWLPPGCKANEPHGNGYDCYDLWDLGEFDQKYTRATKWGSREELDGLIAKAKSMGVLIIWDAVLNHKTAGDAKEECWAVEVDNKDHRVETSALKKIEPWIHYYFPGRGDHYSSMKWHSQHFSGTDWDQRTQKNAVYKILDPPETAPRPGSAVDPKWRKKDWAIDVDDGGMGNGDYLMFSDIDYTNPEVKEDVQRWGQWMVSDVGVDGFRLDAVPHFSWNFTRDWIHNAKKAAERQNRDLFVMGEFYSGTVSKILQWMDRVDNGVYAYDIPLLTNFAKISMAKSKLDVDLRKVFKGTLIHHRPNNAVTLITSHDTQPGQTVETPVAPYFKPLAYAIMLLRREGLPCVFWGDVYGIKGPHPSPAACGGKLPTLILSRKLFAYGEQTDYLESRTSIGWVRHGTWDRADGCVVIMSIGGAAKNSMFVGPAKAGQIWTDVLGNSEHVVTIDEKGYGVFKCVDKSVSVYVHKDANGRKEFGTCHPGHFVME</sequence>
<dbReference type="Pfam" id="PF00128">
    <property type="entry name" value="Alpha-amylase"/>
    <property type="match status" value="1"/>
</dbReference>
<organism evidence="9 10">
    <name type="scientific">Aureobasidium subglaciale (strain EXF-2481)</name>
    <name type="common">Aureobasidium pullulans var. subglaciale</name>
    <dbReference type="NCBI Taxonomy" id="1043005"/>
    <lineage>
        <taxon>Eukaryota</taxon>
        <taxon>Fungi</taxon>
        <taxon>Dikarya</taxon>
        <taxon>Ascomycota</taxon>
        <taxon>Pezizomycotina</taxon>
        <taxon>Dothideomycetes</taxon>
        <taxon>Dothideomycetidae</taxon>
        <taxon>Dothideales</taxon>
        <taxon>Saccotheciaceae</taxon>
        <taxon>Aureobasidium</taxon>
    </lineage>
</organism>
<keyword evidence="6" id="KW-0326">Glycosidase</keyword>
<dbReference type="SUPFAM" id="SSF51011">
    <property type="entry name" value="Glycosyl hydrolase domain"/>
    <property type="match status" value="1"/>
</dbReference>
<dbReference type="SUPFAM" id="SSF51445">
    <property type="entry name" value="(Trans)glycosidases"/>
    <property type="match status" value="1"/>
</dbReference>
<evidence type="ECO:0000256" key="5">
    <source>
        <dbReference type="ARBA" id="ARBA00023277"/>
    </source>
</evidence>
<dbReference type="NCBIfam" id="NF006968">
    <property type="entry name" value="PRK09441.1-1"/>
    <property type="match status" value="1"/>
</dbReference>
<dbReference type="PIRSF" id="PIRSF001021">
    <property type="entry name" value="Alph-amls_thrmst"/>
    <property type="match status" value="1"/>
</dbReference>
<reference evidence="9 10" key="1">
    <citation type="journal article" date="2014" name="BMC Genomics">
        <title>Genome sequencing of four Aureobasidium pullulans varieties: biotechnological potential, stress tolerance, and description of new species.</title>
        <authorList>
            <person name="Gostin Ar C."/>
            <person name="Ohm R.A."/>
            <person name="Kogej T."/>
            <person name="Sonjak S."/>
            <person name="Turk M."/>
            <person name="Zajc J."/>
            <person name="Zalar P."/>
            <person name="Grube M."/>
            <person name="Sun H."/>
            <person name="Han J."/>
            <person name="Sharma A."/>
            <person name="Chiniquy J."/>
            <person name="Ngan C.Y."/>
            <person name="Lipzen A."/>
            <person name="Barry K."/>
            <person name="Grigoriev I.V."/>
            <person name="Gunde-Cimerman N."/>
        </authorList>
    </citation>
    <scope>NUCLEOTIDE SEQUENCE [LARGE SCALE GENOMIC DNA]</scope>
    <source>
        <strain evidence="9 10">EXF-2481</strain>
    </source>
</reference>
<evidence type="ECO:0000313" key="9">
    <source>
        <dbReference type="EMBL" id="KEQ93920.1"/>
    </source>
</evidence>
<dbReference type="OrthoDB" id="550577at2759"/>
<dbReference type="HOGENOM" id="CLU_024572_2_0_1"/>
<keyword evidence="4 9" id="KW-0378">Hydrolase</keyword>
<dbReference type="InParanoid" id="A0A074Y874"/>
<evidence type="ECO:0000256" key="2">
    <source>
        <dbReference type="ARBA" id="ARBA00008061"/>
    </source>
</evidence>
<dbReference type="NCBIfam" id="NF006969">
    <property type="entry name" value="PRK09441.1-2"/>
    <property type="match status" value="1"/>
</dbReference>
<protein>
    <submittedName>
        <fullName evidence="9">Glycoside hydrolase family 13 protein</fullName>
    </submittedName>
</protein>
<dbReference type="AlphaFoldDB" id="A0A074Y874"/>
<dbReference type="PANTHER" id="PTHR43447">
    <property type="entry name" value="ALPHA-AMYLASE"/>
    <property type="match status" value="1"/>
</dbReference>
<comment type="similarity">
    <text evidence="2">Belongs to the glycosyl hydrolase 13 family.</text>
</comment>
<evidence type="ECO:0000256" key="1">
    <source>
        <dbReference type="ARBA" id="ARBA00001913"/>
    </source>
</evidence>
<dbReference type="GO" id="GO:0005975">
    <property type="term" value="P:carbohydrate metabolic process"/>
    <property type="evidence" value="ECO:0007669"/>
    <property type="project" value="InterPro"/>
</dbReference>
<evidence type="ECO:0000313" key="10">
    <source>
        <dbReference type="Proteomes" id="UP000030641"/>
    </source>
</evidence>
<dbReference type="EMBL" id="KL584764">
    <property type="protein sequence ID" value="KEQ93920.1"/>
    <property type="molecule type" value="Genomic_DNA"/>
</dbReference>
<dbReference type="CDD" id="cd11318">
    <property type="entry name" value="AmyAc_bac_fung_AmyA"/>
    <property type="match status" value="1"/>
</dbReference>
<dbReference type="InterPro" id="IPR017853">
    <property type="entry name" value="GH"/>
</dbReference>
<dbReference type="RefSeq" id="XP_013342298.1">
    <property type="nucleotide sequence ID" value="XM_013486844.1"/>
</dbReference>
<comment type="cofactor">
    <cofactor evidence="1">
        <name>Ca(2+)</name>
        <dbReference type="ChEBI" id="CHEBI:29108"/>
    </cofactor>
</comment>
<dbReference type="InterPro" id="IPR006047">
    <property type="entry name" value="GH13_cat_dom"/>
</dbReference>
<dbReference type="STRING" id="1043005.A0A074Y874"/>
<evidence type="ECO:0000256" key="6">
    <source>
        <dbReference type="ARBA" id="ARBA00023295"/>
    </source>
</evidence>
<dbReference type="InterPro" id="IPR013776">
    <property type="entry name" value="A-amylase_thermo"/>
</dbReference>
<dbReference type="Pfam" id="PF09154">
    <property type="entry name" value="Alpha-amy_C_pro"/>
    <property type="match status" value="1"/>
</dbReference>
<dbReference type="Proteomes" id="UP000030641">
    <property type="component" value="Unassembled WGS sequence"/>
</dbReference>
<dbReference type="Gene3D" id="2.60.40.1180">
    <property type="entry name" value="Golgi alpha-mannosidase II"/>
    <property type="match status" value="1"/>
</dbReference>
<dbReference type="SMART" id="SM00642">
    <property type="entry name" value="Aamy"/>
    <property type="match status" value="1"/>
</dbReference>
<keyword evidence="3" id="KW-0479">Metal-binding</keyword>
<feature type="region of interest" description="Disordered" evidence="7">
    <location>
        <begin position="19"/>
        <end position="40"/>
    </location>
</feature>
<accession>A0A074Y874</accession>
<keyword evidence="10" id="KW-1185">Reference proteome</keyword>
<dbReference type="Gene3D" id="3.20.20.80">
    <property type="entry name" value="Glycosidases"/>
    <property type="match status" value="1"/>
</dbReference>
<feature type="domain" description="Glycosyl hydrolase family 13 catalytic" evidence="8">
    <location>
        <begin position="47"/>
        <end position="454"/>
    </location>
</feature>